<name>A0A5Q4VGZ6_9BACT</name>
<dbReference type="RefSeq" id="WP_139446939.1">
    <property type="nucleotide sequence ID" value="NZ_VDMB01000004.1"/>
</dbReference>
<organism evidence="2 3">
    <name type="scientific">Desulfobotulus mexicanus</name>
    <dbReference type="NCBI Taxonomy" id="2586642"/>
    <lineage>
        <taxon>Bacteria</taxon>
        <taxon>Pseudomonadati</taxon>
        <taxon>Thermodesulfobacteriota</taxon>
        <taxon>Desulfobacteria</taxon>
        <taxon>Desulfobacterales</taxon>
        <taxon>Desulfobacteraceae</taxon>
        <taxon>Desulfobotulus</taxon>
    </lineage>
</organism>
<evidence type="ECO:0000313" key="2">
    <source>
        <dbReference type="EMBL" id="TYT75440.1"/>
    </source>
</evidence>
<evidence type="ECO:0000256" key="1">
    <source>
        <dbReference type="SAM" id="Phobius"/>
    </source>
</evidence>
<reference evidence="2 3" key="1">
    <citation type="submission" date="2019-06" db="EMBL/GenBank/DDBJ databases">
        <title>Desulfobotulus mexicanus sp. nov., a novel sulfate-reducing bacterium isolated from the sediment of an alkaline crater lake in Mexico.</title>
        <authorList>
            <person name="Hirschler-Rea A."/>
        </authorList>
    </citation>
    <scope>NUCLEOTIDE SEQUENCE [LARGE SCALE GENOMIC DNA]</scope>
    <source>
        <strain evidence="2 3">PAR22N</strain>
    </source>
</reference>
<accession>A0A5Q4VGZ6</accession>
<proteinExistence type="predicted"/>
<keyword evidence="1" id="KW-1133">Transmembrane helix</keyword>
<feature type="transmembrane region" description="Helical" evidence="1">
    <location>
        <begin position="115"/>
        <end position="137"/>
    </location>
</feature>
<feature type="transmembrane region" description="Helical" evidence="1">
    <location>
        <begin position="192"/>
        <end position="219"/>
    </location>
</feature>
<feature type="transmembrane region" description="Helical" evidence="1">
    <location>
        <begin position="288"/>
        <end position="310"/>
    </location>
</feature>
<dbReference type="AlphaFoldDB" id="A0A5Q4VGZ6"/>
<evidence type="ECO:0000313" key="3">
    <source>
        <dbReference type="Proteomes" id="UP000321899"/>
    </source>
</evidence>
<keyword evidence="3" id="KW-1185">Reference proteome</keyword>
<keyword evidence="1" id="KW-0812">Transmembrane</keyword>
<dbReference type="Pfam" id="PF11067">
    <property type="entry name" value="DUF2868"/>
    <property type="match status" value="1"/>
</dbReference>
<protein>
    <submittedName>
        <fullName evidence="2">DUF2868 domain-containing protein</fullName>
    </submittedName>
</protein>
<dbReference type="Proteomes" id="UP000321899">
    <property type="component" value="Unassembled WGS sequence"/>
</dbReference>
<dbReference type="OrthoDB" id="5417513at2"/>
<dbReference type="InterPro" id="IPR021296">
    <property type="entry name" value="DUF2868"/>
</dbReference>
<gene>
    <name evidence="2" type="ORF">FIM25_05000</name>
</gene>
<dbReference type="EMBL" id="VDMB01000004">
    <property type="protein sequence ID" value="TYT75440.1"/>
    <property type="molecule type" value="Genomic_DNA"/>
</dbReference>
<sequence>MTARYKPYGKISDLADTEWFLAQDAGDTEGARIRNKRIAALIPPENVDAASLHFWLNERRKQAGRDSGRILPGDRVVSLMKTGIVLLGLLGFLAGFSVAAGVLRYDGLTPVNLFHALFVLVGLPLISLVLTLLVLLFRNRKMPLAYRLFLSCFRSFFLRMQKGAENRMSSEIRILLQARAKNLDTFSGRYRLLIFSFVFFVFQVSGFFLVLGLLSGFLLKVAASDLAFAWQSTLNPGAEVIHGLMTLLAMPWSWFFPQAVPDTSYIEGSRLILKEGIAHLEARHLSSWWSFLSMALLVYGFLPRLFFLVFARWRFHRTVMETEIKDSRIHELCFFLRQSIASPGQNKIKKEPLIFDEKMSSAPAVQEEKERFPRMLWDLWINDEIPESLHGTILENTGAVMGSPPRSILCMDTENLPENAEASCSRVLALEVFMPPVKEDLQLLKSMAEKNTSPLWIWPVGRPDRNGGEASPDDIRIWDLRLKALSEPRPLMHKGVNNEA</sequence>
<keyword evidence="1" id="KW-0472">Membrane</keyword>
<comment type="caution">
    <text evidence="2">The sequence shown here is derived from an EMBL/GenBank/DDBJ whole genome shotgun (WGS) entry which is preliminary data.</text>
</comment>
<feature type="transmembrane region" description="Helical" evidence="1">
    <location>
        <begin position="84"/>
        <end position="103"/>
    </location>
</feature>